<reference evidence="4" key="1">
    <citation type="submission" date="2013-04" db="EMBL/GenBank/DDBJ databases">
        <authorList>
            <person name="Qu J."/>
            <person name="Murali S.C."/>
            <person name="Bandaranaike D."/>
            <person name="Bellair M."/>
            <person name="Blankenburg K."/>
            <person name="Chao H."/>
            <person name="Dinh H."/>
            <person name="Doddapaneni H."/>
            <person name="Downs B."/>
            <person name="Dugan-Rocha S."/>
            <person name="Elkadiri S."/>
            <person name="Gnanaolivu R.D."/>
            <person name="Hernandez B."/>
            <person name="Javaid M."/>
            <person name="Jayaseelan J.C."/>
            <person name="Lee S."/>
            <person name="Li M."/>
            <person name="Ming W."/>
            <person name="Munidasa M."/>
            <person name="Muniz J."/>
            <person name="Nguyen L."/>
            <person name="Ongeri F."/>
            <person name="Osuji N."/>
            <person name="Pu L.-L."/>
            <person name="Puazo M."/>
            <person name="Qu C."/>
            <person name="Quiroz J."/>
            <person name="Raj R."/>
            <person name="Weissenberger G."/>
            <person name="Xin Y."/>
            <person name="Zou X."/>
            <person name="Han Y."/>
            <person name="Richards S."/>
            <person name="Worley K."/>
            <person name="Muzny D."/>
            <person name="Gibbs R."/>
        </authorList>
    </citation>
    <scope>NUCLEOTIDE SEQUENCE</scope>
    <source>
        <strain evidence="4">Sampled in the wild</strain>
    </source>
</reference>
<dbReference type="OrthoDB" id="10264062at2759"/>
<proteinExistence type="predicted"/>
<dbReference type="Proteomes" id="UP000792457">
    <property type="component" value="Unassembled WGS sequence"/>
</dbReference>
<dbReference type="EMBL" id="KZ308304">
    <property type="protein sequence ID" value="KAG8226924.1"/>
    <property type="molecule type" value="Genomic_DNA"/>
</dbReference>
<dbReference type="GO" id="GO:0005096">
    <property type="term" value="F:GTPase activator activity"/>
    <property type="evidence" value="ECO:0007669"/>
    <property type="project" value="UniProtKB-KW"/>
</dbReference>
<accession>A0A8K0P0R5</accession>
<evidence type="ECO:0000313" key="4">
    <source>
        <dbReference type="EMBL" id="KAG8226924.1"/>
    </source>
</evidence>
<feature type="region of interest" description="Disordered" evidence="2">
    <location>
        <begin position="190"/>
        <end position="214"/>
    </location>
</feature>
<comment type="caution">
    <text evidence="4">The sequence shown here is derived from an EMBL/GenBank/DDBJ whole genome shotgun (WGS) entry which is preliminary data.</text>
</comment>
<evidence type="ECO:0000256" key="1">
    <source>
        <dbReference type="ARBA" id="ARBA00022468"/>
    </source>
</evidence>
<name>A0A8K0P0R5_LADFU</name>
<dbReference type="AlphaFoldDB" id="A0A8K0P0R5"/>
<feature type="compositionally biased region" description="Low complexity" evidence="2">
    <location>
        <begin position="15"/>
        <end position="34"/>
    </location>
</feature>
<dbReference type="InterPro" id="IPR021935">
    <property type="entry name" value="SGSM1/2_RBD"/>
</dbReference>
<reference evidence="4" key="2">
    <citation type="submission" date="2017-10" db="EMBL/GenBank/DDBJ databases">
        <title>Ladona fulva Genome sequencing and assembly.</title>
        <authorList>
            <person name="Murali S."/>
            <person name="Richards S."/>
            <person name="Bandaranaike D."/>
            <person name="Bellair M."/>
            <person name="Blankenburg K."/>
            <person name="Chao H."/>
            <person name="Dinh H."/>
            <person name="Doddapaneni H."/>
            <person name="Dugan-Rocha S."/>
            <person name="Elkadiri S."/>
            <person name="Gnanaolivu R."/>
            <person name="Hernandez B."/>
            <person name="Skinner E."/>
            <person name="Javaid M."/>
            <person name="Lee S."/>
            <person name="Li M."/>
            <person name="Ming W."/>
            <person name="Munidasa M."/>
            <person name="Muniz J."/>
            <person name="Nguyen L."/>
            <person name="Hughes D."/>
            <person name="Osuji N."/>
            <person name="Pu L.-L."/>
            <person name="Puazo M."/>
            <person name="Qu C."/>
            <person name="Quiroz J."/>
            <person name="Raj R."/>
            <person name="Weissenberger G."/>
            <person name="Xin Y."/>
            <person name="Zou X."/>
            <person name="Han Y."/>
            <person name="Worley K."/>
            <person name="Muzny D."/>
            <person name="Gibbs R."/>
        </authorList>
    </citation>
    <scope>NUCLEOTIDE SEQUENCE</scope>
    <source>
        <strain evidence="4">Sampled in the wild</strain>
    </source>
</reference>
<dbReference type="Pfam" id="PF12068">
    <property type="entry name" value="PH_RBD"/>
    <property type="match status" value="1"/>
</dbReference>
<feature type="domain" description="Small G protein signalling modulator 1/2 Rab-binding" evidence="3">
    <location>
        <begin position="78"/>
        <end position="155"/>
    </location>
</feature>
<keyword evidence="1" id="KW-0343">GTPase activation</keyword>
<feature type="region of interest" description="Disordered" evidence="2">
    <location>
        <begin position="15"/>
        <end position="55"/>
    </location>
</feature>
<evidence type="ECO:0000259" key="3">
    <source>
        <dbReference type="Pfam" id="PF12068"/>
    </source>
</evidence>
<dbReference type="Gene3D" id="2.30.29.230">
    <property type="match status" value="1"/>
</dbReference>
<protein>
    <recommendedName>
        <fullName evidence="3">Small G protein signalling modulator 1/2 Rab-binding domain-containing protein</fullName>
    </recommendedName>
</protein>
<gene>
    <name evidence="4" type="ORF">J437_LFUL005681</name>
</gene>
<organism evidence="4 5">
    <name type="scientific">Ladona fulva</name>
    <name type="common">Scarce chaser dragonfly</name>
    <name type="synonym">Libellula fulva</name>
    <dbReference type="NCBI Taxonomy" id="123851"/>
    <lineage>
        <taxon>Eukaryota</taxon>
        <taxon>Metazoa</taxon>
        <taxon>Ecdysozoa</taxon>
        <taxon>Arthropoda</taxon>
        <taxon>Hexapoda</taxon>
        <taxon>Insecta</taxon>
        <taxon>Pterygota</taxon>
        <taxon>Palaeoptera</taxon>
        <taxon>Odonata</taxon>
        <taxon>Epiprocta</taxon>
        <taxon>Anisoptera</taxon>
        <taxon>Libelluloidea</taxon>
        <taxon>Libellulidae</taxon>
        <taxon>Ladona</taxon>
    </lineage>
</organism>
<sequence length="214" mass="23343">MPVFQIRHSLQTVSSAEDSSSSSVTGSGASVLTSQSSQGGSVTHSQHIQASHHAHCRSAIPASAKDYVESLHQNSKATLLYGKNNVLVLPKDLTEPIPGYLSLHQTAQMLTIKWTPNQLMNGYTENEPQQDKSSYWDYAMNVNVDEIVYVHCHQQVGPCALEYSKTKTHDHLWTDPRAVELVQMHRISTGTSMPGGAGVTPTGTPPLSRRPALN</sequence>
<keyword evidence="5" id="KW-1185">Reference proteome</keyword>
<evidence type="ECO:0000256" key="2">
    <source>
        <dbReference type="SAM" id="MobiDB-lite"/>
    </source>
</evidence>
<feature type="non-terminal residue" evidence="4">
    <location>
        <position position="1"/>
    </location>
</feature>
<evidence type="ECO:0000313" key="5">
    <source>
        <dbReference type="Proteomes" id="UP000792457"/>
    </source>
</evidence>